<evidence type="ECO:0000313" key="1">
    <source>
        <dbReference type="EMBL" id="KAF5405162.1"/>
    </source>
</evidence>
<accession>A0A8J4TMB9</accession>
<organism evidence="1 2">
    <name type="scientific">Paragonimus heterotremus</name>
    <dbReference type="NCBI Taxonomy" id="100268"/>
    <lineage>
        <taxon>Eukaryota</taxon>
        <taxon>Metazoa</taxon>
        <taxon>Spiralia</taxon>
        <taxon>Lophotrochozoa</taxon>
        <taxon>Platyhelminthes</taxon>
        <taxon>Trematoda</taxon>
        <taxon>Digenea</taxon>
        <taxon>Plagiorchiida</taxon>
        <taxon>Troglotremata</taxon>
        <taxon>Troglotrematidae</taxon>
        <taxon>Paragonimus</taxon>
    </lineage>
</organism>
<dbReference type="EMBL" id="LUCH01000429">
    <property type="protein sequence ID" value="KAF5405162.1"/>
    <property type="molecule type" value="Genomic_DNA"/>
</dbReference>
<reference evidence="1" key="1">
    <citation type="submission" date="2019-05" db="EMBL/GenBank/DDBJ databases">
        <title>Annotation for the trematode Paragonimus heterotremus.</title>
        <authorList>
            <person name="Choi Y.-J."/>
        </authorList>
    </citation>
    <scope>NUCLEOTIDE SEQUENCE</scope>
    <source>
        <strain evidence="1">LC</strain>
    </source>
</reference>
<protein>
    <submittedName>
        <fullName evidence="1">Uncharacterized protein</fullName>
    </submittedName>
</protein>
<evidence type="ECO:0000313" key="2">
    <source>
        <dbReference type="Proteomes" id="UP000748531"/>
    </source>
</evidence>
<dbReference type="Proteomes" id="UP000748531">
    <property type="component" value="Unassembled WGS sequence"/>
</dbReference>
<sequence length="73" mass="8012">MLSSCSMPGCTFCPSNKGRVTTCGNCSSWYGWHRPAHGNYPKAAGCDPCYSVNYQPYCEWVPASSYIPRNPAP</sequence>
<keyword evidence="2" id="KW-1185">Reference proteome</keyword>
<name>A0A8J4TMB9_9TREM</name>
<dbReference type="AlphaFoldDB" id="A0A8J4TMB9"/>
<comment type="caution">
    <text evidence="1">The sequence shown here is derived from an EMBL/GenBank/DDBJ whole genome shotgun (WGS) entry which is preliminary data.</text>
</comment>
<proteinExistence type="predicted"/>
<gene>
    <name evidence="1" type="ORF">PHET_01478</name>
</gene>